<dbReference type="Pfam" id="PF16036">
    <property type="entry name" value="Chalcone_3"/>
    <property type="match status" value="1"/>
</dbReference>
<dbReference type="InterPro" id="IPR036298">
    <property type="entry name" value="Chalcone_isomerase_sf"/>
</dbReference>
<proteinExistence type="predicted"/>
<comment type="caution">
    <text evidence="2">The sequence shown here is derived from an EMBL/GenBank/DDBJ whole genome shotgun (WGS) entry which is preliminary data.</text>
</comment>
<dbReference type="EMBL" id="JALLBG020000186">
    <property type="protein sequence ID" value="KAL3760434.1"/>
    <property type="molecule type" value="Genomic_DNA"/>
</dbReference>
<accession>A0ABD3M8U6</accession>
<dbReference type="InterPro" id="IPR016088">
    <property type="entry name" value="Chalcone_isomerase_3-sand"/>
</dbReference>
<evidence type="ECO:0000259" key="1">
    <source>
        <dbReference type="Pfam" id="PF16036"/>
    </source>
</evidence>
<gene>
    <name evidence="2" type="ORF">ACHAWU_005969</name>
</gene>
<dbReference type="PANTHER" id="PTHR47698:SF2">
    <property type="entry name" value="FATTY-ACID-BINDING PROTEIN 3, CHLOROPLASTIC"/>
    <property type="match status" value="1"/>
</dbReference>
<keyword evidence="3" id="KW-1185">Reference proteome</keyword>
<feature type="domain" description="Chalcone isomerase" evidence="1">
    <location>
        <begin position="116"/>
        <end position="259"/>
    </location>
</feature>
<dbReference type="AlphaFoldDB" id="A0ABD3M8U6"/>
<organism evidence="2 3">
    <name type="scientific">Discostella pseudostelligera</name>
    <dbReference type="NCBI Taxonomy" id="259834"/>
    <lineage>
        <taxon>Eukaryota</taxon>
        <taxon>Sar</taxon>
        <taxon>Stramenopiles</taxon>
        <taxon>Ochrophyta</taxon>
        <taxon>Bacillariophyta</taxon>
        <taxon>Coscinodiscophyceae</taxon>
        <taxon>Thalassiosirophycidae</taxon>
        <taxon>Stephanodiscales</taxon>
        <taxon>Stephanodiscaceae</taxon>
        <taxon>Discostella</taxon>
    </lineage>
</organism>
<evidence type="ECO:0000313" key="2">
    <source>
        <dbReference type="EMBL" id="KAL3760434.1"/>
    </source>
</evidence>
<dbReference type="Gene3D" id="3.50.70.10">
    <property type="match status" value="1"/>
</dbReference>
<dbReference type="Proteomes" id="UP001530293">
    <property type="component" value="Unassembled WGS sequence"/>
</dbReference>
<protein>
    <recommendedName>
        <fullName evidence="1">Chalcone isomerase domain-containing protein</fullName>
    </recommendedName>
</protein>
<dbReference type="SUPFAM" id="SSF54626">
    <property type="entry name" value="Chalcone isomerase"/>
    <property type="match status" value="1"/>
</dbReference>
<name>A0ABD3M8U6_9STRA</name>
<sequence>MIFLSSTRLLALQPRSTVNAAARISRATQHGNLVRQISHAKSSSSPPTKAVSSLLVTGAAATATYLYVTGNNIADLAPTTVVQCSAGVPLGGEPVMLSPSKEPATGILFPRLCNGMTLVGCGVRVKWGFVKVYAVGTYVDPLAMSMIKSQGEAEVKKALLDPSYPRTIRIVMNRDLSIDKYTSAIIEALEPRMHGEQLESLEEFKKLNPPVDLIKGAEMEMTIRGDVLLYKNAVGGLGQIKSAVFTKAMCDVFYGADAVSPTHLESVVSGVKTL</sequence>
<reference evidence="2 3" key="1">
    <citation type="submission" date="2024-10" db="EMBL/GenBank/DDBJ databases">
        <title>Updated reference genomes for cyclostephanoid diatoms.</title>
        <authorList>
            <person name="Roberts W.R."/>
            <person name="Alverson A.J."/>
        </authorList>
    </citation>
    <scope>NUCLEOTIDE SEQUENCE [LARGE SCALE GENOMIC DNA]</scope>
    <source>
        <strain evidence="2 3">AJA232-27</strain>
    </source>
</reference>
<evidence type="ECO:0000313" key="3">
    <source>
        <dbReference type="Proteomes" id="UP001530293"/>
    </source>
</evidence>
<dbReference type="PANTHER" id="PTHR47698">
    <property type="entry name" value="FATTY-ACID-BINDING PROTEIN 3, CHLOROPLASTIC"/>
    <property type="match status" value="1"/>
</dbReference>
<dbReference type="InterPro" id="IPR016087">
    <property type="entry name" value="Chalcone_isomerase"/>
</dbReference>